<accession>A0ACD3BID6</accession>
<keyword evidence="2" id="KW-1185">Reference proteome</keyword>
<protein>
    <submittedName>
        <fullName evidence="1">Uncharacterized protein</fullName>
    </submittedName>
</protein>
<sequence>MAADRFSLAMPSLLLSEASSISAFMLPFVVKIAGFLYAAFGFTLSVLVIATQSLLSYILTIDSPDTLVKSLEDLRRQREQTLSESAAVRPIINLVNVEHAAQFPQSPASVCPEPEVTSRDAPNRPDDHRQGFKMLTLKLRPKLSRSRSSPALAVPKVVLHLPSPPPSPPAPMTDNEITTNVDTKRGLKRIPTAPGSLHDMASKGNNFFSLKKNVLAASPTTALFLSLPTTRKKKTRSQSSPTQDRFPRPVGRGLLTPPS</sequence>
<proteinExistence type="predicted"/>
<dbReference type="Proteomes" id="UP000308600">
    <property type="component" value="Unassembled WGS sequence"/>
</dbReference>
<organism evidence="1 2">
    <name type="scientific">Pluteus cervinus</name>
    <dbReference type="NCBI Taxonomy" id="181527"/>
    <lineage>
        <taxon>Eukaryota</taxon>
        <taxon>Fungi</taxon>
        <taxon>Dikarya</taxon>
        <taxon>Basidiomycota</taxon>
        <taxon>Agaricomycotina</taxon>
        <taxon>Agaricomycetes</taxon>
        <taxon>Agaricomycetidae</taxon>
        <taxon>Agaricales</taxon>
        <taxon>Pluteineae</taxon>
        <taxon>Pluteaceae</taxon>
        <taxon>Pluteus</taxon>
    </lineage>
</organism>
<evidence type="ECO:0000313" key="2">
    <source>
        <dbReference type="Proteomes" id="UP000308600"/>
    </source>
</evidence>
<gene>
    <name evidence="1" type="ORF">BDN72DRAFT_953908</name>
</gene>
<dbReference type="EMBL" id="ML208259">
    <property type="protein sequence ID" value="TFK77476.1"/>
    <property type="molecule type" value="Genomic_DNA"/>
</dbReference>
<name>A0ACD3BID6_9AGAR</name>
<reference evidence="1 2" key="1">
    <citation type="journal article" date="2019" name="Nat. Ecol. Evol.">
        <title>Megaphylogeny resolves global patterns of mushroom evolution.</title>
        <authorList>
            <person name="Varga T."/>
            <person name="Krizsan K."/>
            <person name="Foldi C."/>
            <person name="Dima B."/>
            <person name="Sanchez-Garcia M."/>
            <person name="Sanchez-Ramirez S."/>
            <person name="Szollosi G.J."/>
            <person name="Szarkandi J.G."/>
            <person name="Papp V."/>
            <person name="Albert L."/>
            <person name="Andreopoulos W."/>
            <person name="Angelini C."/>
            <person name="Antonin V."/>
            <person name="Barry K.W."/>
            <person name="Bougher N.L."/>
            <person name="Buchanan P."/>
            <person name="Buyck B."/>
            <person name="Bense V."/>
            <person name="Catcheside P."/>
            <person name="Chovatia M."/>
            <person name="Cooper J."/>
            <person name="Damon W."/>
            <person name="Desjardin D."/>
            <person name="Finy P."/>
            <person name="Geml J."/>
            <person name="Haridas S."/>
            <person name="Hughes K."/>
            <person name="Justo A."/>
            <person name="Karasinski D."/>
            <person name="Kautmanova I."/>
            <person name="Kiss B."/>
            <person name="Kocsube S."/>
            <person name="Kotiranta H."/>
            <person name="LaButti K.M."/>
            <person name="Lechner B.E."/>
            <person name="Liimatainen K."/>
            <person name="Lipzen A."/>
            <person name="Lukacs Z."/>
            <person name="Mihaltcheva S."/>
            <person name="Morgado L.N."/>
            <person name="Niskanen T."/>
            <person name="Noordeloos M.E."/>
            <person name="Ohm R.A."/>
            <person name="Ortiz-Santana B."/>
            <person name="Ovrebo C."/>
            <person name="Racz N."/>
            <person name="Riley R."/>
            <person name="Savchenko A."/>
            <person name="Shiryaev A."/>
            <person name="Soop K."/>
            <person name="Spirin V."/>
            <person name="Szebenyi C."/>
            <person name="Tomsovsky M."/>
            <person name="Tulloss R.E."/>
            <person name="Uehling J."/>
            <person name="Grigoriev I.V."/>
            <person name="Vagvolgyi C."/>
            <person name="Papp T."/>
            <person name="Martin F.M."/>
            <person name="Miettinen O."/>
            <person name="Hibbett D.S."/>
            <person name="Nagy L.G."/>
        </authorList>
    </citation>
    <scope>NUCLEOTIDE SEQUENCE [LARGE SCALE GENOMIC DNA]</scope>
    <source>
        <strain evidence="1 2">NL-1719</strain>
    </source>
</reference>
<evidence type="ECO:0000313" key="1">
    <source>
        <dbReference type="EMBL" id="TFK77476.1"/>
    </source>
</evidence>